<dbReference type="InterPro" id="IPR051263">
    <property type="entry name" value="C-type_cytochrome_biogenesis"/>
</dbReference>
<keyword evidence="6" id="KW-0812">Transmembrane</keyword>
<feature type="repeat" description="TPR" evidence="5">
    <location>
        <begin position="160"/>
        <end position="193"/>
    </location>
</feature>
<dbReference type="GO" id="GO:0017004">
    <property type="term" value="P:cytochrome complex assembly"/>
    <property type="evidence" value="ECO:0007669"/>
    <property type="project" value="UniProtKB-KW"/>
</dbReference>
<evidence type="ECO:0000256" key="3">
    <source>
        <dbReference type="ARBA" id="ARBA00022748"/>
    </source>
</evidence>
<dbReference type="InterPro" id="IPR011990">
    <property type="entry name" value="TPR-like_helical_dom_sf"/>
</dbReference>
<organism evidence="9 10">
    <name type="scientific">Paraglaciecola hydrolytica</name>
    <dbReference type="NCBI Taxonomy" id="1799789"/>
    <lineage>
        <taxon>Bacteria</taxon>
        <taxon>Pseudomonadati</taxon>
        <taxon>Pseudomonadota</taxon>
        <taxon>Gammaproteobacteria</taxon>
        <taxon>Alteromonadales</taxon>
        <taxon>Alteromonadaceae</taxon>
        <taxon>Paraglaciecola</taxon>
    </lineage>
</organism>
<dbReference type="Gene3D" id="1.25.40.10">
    <property type="entry name" value="Tetratricopeptide repeat domain"/>
    <property type="match status" value="1"/>
</dbReference>
<dbReference type="NCBIfam" id="TIGR03142">
    <property type="entry name" value="cytochro_ccmI"/>
    <property type="match status" value="1"/>
</dbReference>
<dbReference type="GO" id="GO:0030313">
    <property type="term" value="C:cell envelope"/>
    <property type="evidence" value="ECO:0007669"/>
    <property type="project" value="UniProtKB-SubCell"/>
</dbReference>
<name>A0A135ZYS6_9ALTE</name>
<dbReference type="EMBL" id="LSNE01000007">
    <property type="protein sequence ID" value="KXI28138.1"/>
    <property type="molecule type" value="Genomic_DNA"/>
</dbReference>
<keyword evidence="3" id="KW-0201">Cytochrome c-type biogenesis</keyword>
<protein>
    <submittedName>
        <fullName evidence="9">Uncharacterized protein</fullName>
    </submittedName>
</protein>
<comment type="subcellular location">
    <subcellularLocation>
        <location evidence="1">Cell envelope</location>
    </subcellularLocation>
</comment>
<dbReference type="Pfam" id="PF23914">
    <property type="entry name" value="TPR_CcmH_CycH"/>
    <property type="match status" value="1"/>
</dbReference>
<reference evidence="10" key="1">
    <citation type="submission" date="2016-02" db="EMBL/GenBank/DDBJ databases">
        <authorList>
            <person name="Schultz-Johansen M."/>
            <person name="Glaring M.A."/>
            <person name="Bech P.K."/>
            <person name="Stougaard P."/>
        </authorList>
    </citation>
    <scope>NUCLEOTIDE SEQUENCE [LARGE SCALE GENOMIC DNA]</scope>
    <source>
        <strain evidence="10">S66</strain>
    </source>
</reference>
<dbReference type="AlphaFoldDB" id="A0A135ZYS6"/>
<evidence type="ECO:0000256" key="6">
    <source>
        <dbReference type="SAM" id="Phobius"/>
    </source>
</evidence>
<feature type="transmembrane region" description="Helical" evidence="6">
    <location>
        <begin position="87"/>
        <end position="106"/>
    </location>
</feature>
<evidence type="ECO:0000259" key="8">
    <source>
        <dbReference type="Pfam" id="PF23914"/>
    </source>
</evidence>
<evidence type="ECO:0000256" key="5">
    <source>
        <dbReference type="PROSITE-ProRule" id="PRU00339"/>
    </source>
</evidence>
<dbReference type="InterPro" id="IPR056412">
    <property type="entry name" value="Ig_CycH"/>
</dbReference>
<comment type="caution">
    <text evidence="9">The sequence shown here is derived from an EMBL/GenBank/DDBJ whole genome shotgun (WGS) entry which is preliminary data.</text>
</comment>
<feature type="transmembrane region" description="Helical" evidence="6">
    <location>
        <begin position="6"/>
        <end position="23"/>
    </location>
</feature>
<keyword evidence="6" id="KW-0472">Membrane</keyword>
<dbReference type="PANTHER" id="PTHR47870">
    <property type="entry name" value="CYTOCHROME C-TYPE BIOGENESIS PROTEIN CCMH"/>
    <property type="match status" value="1"/>
</dbReference>
<dbReference type="InterPro" id="IPR017560">
    <property type="entry name" value="Cyt_c_biogenesis_CcmI"/>
</dbReference>
<evidence type="ECO:0000313" key="9">
    <source>
        <dbReference type="EMBL" id="KXI28138.1"/>
    </source>
</evidence>
<proteinExistence type="predicted"/>
<feature type="domain" description="Cytochrome c-type biogenesis protein H Ig-like" evidence="7">
    <location>
        <begin position="302"/>
        <end position="411"/>
    </location>
</feature>
<dbReference type="PROSITE" id="PS50005">
    <property type="entry name" value="TPR"/>
    <property type="match status" value="1"/>
</dbReference>
<dbReference type="InterPro" id="IPR019734">
    <property type="entry name" value="TPR_rpt"/>
</dbReference>
<dbReference type="PANTHER" id="PTHR47870:SF1">
    <property type="entry name" value="CYTOCHROME C-TYPE BIOGENESIS PROTEIN CCMH"/>
    <property type="match status" value="1"/>
</dbReference>
<gene>
    <name evidence="9" type="ORF">AX660_17285</name>
</gene>
<evidence type="ECO:0000259" key="7">
    <source>
        <dbReference type="Pfam" id="PF23892"/>
    </source>
</evidence>
<dbReference type="Pfam" id="PF23892">
    <property type="entry name" value="Ig_CycH"/>
    <property type="match status" value="1"/>
</dbReference>
<keyword evidence="6" id="KW-1133">Transmembrane helix</keyword>
<keyword evidence="10" id="KW-1185">Reference proteome</keyword>
<keyword evidence="2" id="KW-0677">Repeat</keyword>
<dbReference type="Proteomes" id="UP000070299">
    <property type="component" value="Unassembled WGS sequence"/>
</dbReference>
<evidence type="ECO:0000256" key="1">
    <source>
        <dbReference type="ARBA" id="ARBA00004196"/>
    </source>
</evidence>
<evidence type="ECO:0000256" key="2">
    <source>
        <dbReference type="ARBA" id="ARBA00022737"/>
    </source>
</evidence>
<dbReference type="SUPFAM" id="SSF48452">
    <property type="entry name" value="TPR-like"/>
    <property type="match status" value="1"/>
</dbReference>
<keyword evidence="4 5" id="KW-0802">TPR repeat</keyword>
<dbReference type="SMART" id="SM00028">
    <property type="entry name" value="TPR"/>
    <property type="match status" value="2"/>
</dbReference>
<evidence type="ECO:0000256" key="4">
    <source>
        <dbReference type="ARBA" id="ARBA00022803"/>
    </source>
</evidence>
<dbReference type="InterPro" id="IPR056413">
    <property type="entry name" value="TPR_CcmH_CycH"/>
</dbReference>
<dbReference type="STRING" id="1799789.AX660_17285"/>
<accession>A0A135ZYS6</accession>
<evidence type="ECO:0000313" key="10">
    <source>
        <dbReference type="Proteomes" id="UP000070299"/>
    </source>
</evidence>
<feature type="domain" description="Cytochrome c-type biogenesis protein H TPR" evidence="8">
    <location>
        <begin position="113"/>
        <end position="268"/>
    </location>
</feature>
<dbReference type="RefSeq" id="WP_082768923.1">
    <property type="nucleotide sequence ID" value="NZ_LSNE01000007.1"/>
</dbReference>
<sequence length="415" mass="45563">MVYLGGASVLVILALLLISLPWLHRSKKNQQDVLTNTRLVKLRLSELAVEQEQGLLSASDRQQAENELKLALLDEVQDNVPAQQATVWILLLGLLLAVAVAGTVYFKTNSLSQLHAWDDAITRLPELGKSINNKEDINTQDLQDFALGLRTRLHQEPDNAVGWMLLGRVWGALNQPQTAKDAFEKSIQLNPDSVGALLSYAQALILIGSESEIRQAKRALQQVLKFEPDNTNALATLAVVSTELGDNVSAQGYWQRIQAGLPVSDPNYSMVQQKIDELKNINGGDLSASTETTNVLSNKIRITINVQLDTALRQQLPENGVVFVFAQDASGQVRMPAAVVKLPLGQFPFTVELSDDNAMMANYTLSSLSKVKLVARISRDENVAQAQGELQGEVLVDLQVDDLSQQTILINKEIM</sequence>